<keyword evidence="3" id="KW-1185">Reference proteome</keyword>
<name>A0A4Y8WKZ4_9VIBR</name>
<keyword evidence="1" id="KW-1133">Transmembrane helix</keyword>
<evidence type="ECO:0000313" key="2">
    <source>
        <dbReference type="EMBL" id="TFH93524.1"/>
    </source>
</evidence>
<evidence type="ECO:0000256" key="1">
    <source>
        <dbReference type="SAM" id="Phobius"/>
    </source>
</evidence>
<keyword evidence="1" id="KW-0472">Membrane</keyword>
<gene>
    <name evidence="2" type="ORF">ELS82_00780</name>
</gene>
<dbReference type="EMBL" id="SATR01000001">
    <property type="protein sequence ID" value="TFH93524.1"/>
    <property type="molecule type" value="Genomic_DNA"/>
</dbReference>
<proteinExistence type="predicted"/>
<dbReference type="RefSeq" id="WP_134833774.1">
    <property type="nucleotide sequence ID" value="NZ_SATR01000001.1"/>
</dbReference>
<accession>A0A4Y8WKZ4</accession>
<dbReference type="AlphaFoldDB" id="A0A4Y8WKZ4"/>
<dbReference type="Proteomes" id="UP000297753">
    <property type="component" value="Unassembled WGS sequence"/>
</dbReference>
<comment type="caution">
    <text evidence="2">The sequence shown here is derived from an EMBL/GenBank/DDBJ whole genome shotgun (WGS) entry which is preliminary data.</text>
</comment>
<dbReference type="OrthoDB" id="5879252at2"/>
<feature type="transmembrane region" description="Helical" evidence="1">
    <location>
        <begin position="6"/>
        <end position="27"/>
    </location>
</feature>
<protein>
    <submittedName>
        <fullName evidence="2">Uncharacterized protein</fullName>
    </submittedName>
</protein>
<organism evidence="2 3">
    <name type="scientific">Vibrio ouci</name>
    <dbReference type="NCBI Taxonomy" id="2499078"/>
    <lineage>
        <taxon>Bacteria</taxon>
        <taxon>Pseudomonadati</taxon>
        <taxon>Pseudomonadota</taxon>
        <taxon>Gammaproteobacteria</taxon>
        <taxon>Vibrionales</taxon>
        <taxon>Vibrionaceae</taxon>
        <taxon>Vibrio</taxon>
    </lineage>
</organism>
<keyword evidence="1" id="KW-0812">Transmembrane</keyword>
<evidence type="ECO:0000313" key="3">
    <source>
        <dbReference type="Proteomes" id="UP000297753"/>
    </source>
</evidence>
<sequence length="174" mass="19722">MGFTIPAMFSAGFITALFYFLLVGFNFTTISAYQKSTQSLASVLLPKVRQQAETSCDFSHQAINELSTKVQSMRTLSSRIKQIDDAPSDEVKQYREQMEQVYKEVLVLLQFGDRLHQQQSGIVEGVQIIEAAIERLDSCGWDEDEIREALDVIEQKTRVESNKSPHDEGSVTFF</sequence>
<reference evidence="2 3" key="1">
    <citation type="submission" date="2019-01" db="EMBL/GenBank/DDBJ databases">
        <title>Vibrio BEI176 sp. nov, a marine bacterium isolated from China: eastern marignal seas.</title>
        <authorList>
            <person name="Li B."/>
        </authorList>
    </citation>
    <scope>NUCLEOTIDE SEQUENCE [LARGE SCALE GENOMIC DNA]</scope>
    <source>
        <strain evidence="2 3">BEI176</strain>
    </source>
</reference>